<dbReference type="Proteomes" id="UP000006468">
    <property type="component" value="Chromosome"/>
</dbReference>
<dbReference type="EMBL" id="ADTV01000065">
    <property type="protein sequence ID" value="EFG82988.1"/>
    <property type="molecule type" value="Genomic_DNA"/>
</dbReference>
<feature type="region of interest" description="Disordered" evidence="1">
    <location>
        <begin position="41"/>
        <end position="70"/>
    </location>
</feature>
<dbReference type="AlphaFoldDB" id="D5QIY3"/>
<proteinExistence type="predicted"/>
<organism evidence="2 3">
    <name type="scientific">Novacetimonas hansenii ATCC 23769</name>
    <dbReference type="NCBI Taxonomy" id="714995"/>
    <lineage>
        <taxon>Bacteria</taxon>
        <taxon>Pseudomonadati</taxon>
        <taxon>Pseudomonadota</taxon>
        <taxon>Alphaproteobacteria</taxon>
        <taxon>Acetobacterales</taxon>
        <taxon>Acetobacteraceae</taxon>
        <taxon>Novacetimonas</taxon>
    </lineage>
</organism>
<accession>D5QIY3</accession>
<gene>
    <name evidence="2" type="ORF">GXY_15574</name>
</gene>
<protein>
    <submittedName>
        <fullName evidence="2">Uncharacterized protein</fullName>
    </submittedName>
</protein>
<reference evidence="2 3" key="1">
    <citation type="journal article" date="2010" name="J. Bacteriol.">
        <title>Genome sequence of a cellulose-producing bacterium, Gluconacetobacter hansenii ATCC 23769.</title>
        <authorList>
            <person name="Iyer P.R."/>
            <person name="Geib S.M."/>
            <person name="Catchmark J."/>
            <person name="Kao T.H."/>
            <person name="Tien M."/>
        </authorList>
    </citation>
    <scope>NUCLEOTIDE SEQUENCE [LARGE SCALE GENOMIC DNA]</scope>
    <source>
        <strain evidence="2 3">ATCC 23769</strain>
    </source>
</reference>
<dbReference type="HOGENOM" id="CLU_1872721_0_0_5"/>
<sequence>MGMFPFPNADSLNNASGPEFRADGIVQQICSGSGVGCGSSIGGGSSSGPGGDVGGMGTPGGIGGTGAGHGGCSSRFRRCGARAGHMSVLPWGDKGGNEAPCGGFPMGCAPKKNRRAHGKWEPGDLAWMKSIFWNIW</sequence>
<name>D5QIY3_NOVHA</name>
<evidence type="ECO:0000313" key="2">
    <source>
        <dbReference type="EMBL" id="EFG82988.1"/>
    </source>
</evidence>
<evidence type="ECO:0000313" key="3">
    <source>
        <dbReference type="Proteomes" id="UP000006468"/>
    </source>
</evidence>
<comment type="caution">
    <text evidence="2">The sequence shown here is derived from an EMBL/GenBank/DDBJ whole genome shotgun (WGS) entry which is preliminary data.</text>
</comment>
<evidence type="ECO:0000256" key="1">
    <source>
        <dbReference type="SAM" id="MobiDB-lite"/>
    </source>
</evidence>